<proteinExistence type="inferred from homology"/>
<evidence type="ECO:0000313" key="5">
    <source>
        <dbReference type="WBParaSite" id="HNAJ_0001174501-mRNA-1"/>
    </source>
</evidence>
<dbReference type="EC" id="2.7.11.1" evidence="2"/>
<dbReference type="GO" id="GO:0005524">
    <property type="term" value="F:ATP binding"/>
    <property type="evidence" value="ECO:0007669"/>
    <property type="project" value="UniProtKB-KW"/>
</dbReference>
<dbReference type="WBParaSite" id="HNAJ_0001174501-mRNA-1">
    <property type="protein sequence ID" value="HNAJ_0001174501-mRNA-1"/>
    <property type="gene ID" value="HNAJ_0001174501"/>
</dbReference>
<keyword evidence="3" id="KW-0547">Nucleotide-binding</keyword>
<dbReference type="GO" id="GO:0004674">
    <property type="term" value="F:protein serine/threonine kinase activity"/>
    <property type="evidence" value="ECO:0007669"/>
    <property type="project" value="UniProtKB-EC"/>
</dbReference>
<protein>
    <recommendedName>
        <fullName evidence="2">non-specific serine/threonine protein kinase</fullName>
        <ecNumber evidence="2">2.7.11.1</ecNumber>
    </recommendedName>
</protein>
<accession>A0A0R3TVA6</accession>
<dbReference type="Gene3D" id="1.10.510.10">
    <property type="entry name" value="Transferase(Phosphotransferase) domain 1"/>
    <property type="match status" value="1"/>
</dbReference>
<sequence length="83" mass="9291">LLLSLQALYLIATNGKPEIKDADKLSSDFRDFLDCCLEVDVEKRATARSLLKHPFITRHSKSVSCLVPLILVAREQVTAHAQE</sequence>
<evidence type="ECO:0000256" key="1">
    <source>
        <dbReference type="ARBA" id="ARBA00008874"/>
    </source>
</evidence>
<dbReference type="PANTHER" id="PTHR45832:SF22">
    <property type="entry name" value="SERINE_THREONINE-PROTEIN KINASE SAMKA-RELATED"/>
    <property type="match status" value="1"/>
</dbReference>
<evidence type="ECO:0000256" key="2">
    <source>
        <dbReference type="ARBA" id="ARBA00012513"/>
    </source>
</evidence>
<organism evidence="5">
    <name type="scientific">Rodentolepis nana</name>
    <name type="common">Dwarf tapeworm</name>
    <name type="synonym">Hymenolepis nana</name>
    <dbReference type="NCBI Taxonomy" id="102285"/>
    <lineage>
        <taxon>Eukaryota</taxon>
        <taxon>Metazoa</taxon>
        <taxon>Spiralia</taxon>
        <taxon>Lophotrochozoa</taxon>
        <taxon>Platyhelminthes</taxon>
        <taxon>Cestoda</taxon>
        <taxon>Eucestoda</taxon>
        <taxon>Cyclophyllidea</taxon>
        <taxon>Hymenolepididae</taxon>
        <taxon>Rodentolepis</taxon>
    </lineage>
</organism>
<evidence type="ECO:0000256" key="4">
    <source>
        <dbReference type="ARBA" id="ARBA00022840"/>
    </source>
</evidence>
<reference evidence="5" key="1">
    <citation type="submission" date="2017-02" db="UniProtKB">
        <authorList>
            <consortium name="WormBaseParasite"/>
        </authorList>
    </citation>
    <scope>IDENTIFICATION</scope>
</reference>
<dbReference type="PANTHER" id="PTHR45832">
    <property type="entry name" value="SERINE/THREONINE-PROTEIN KINASE SAMKA-RELATED-RELATED"/>
    <property type="match status" value="1"/>
</dbReference>
<comment type="similarity">
    <text evidence="1">Belongs to the protein kinase superfamily. STE Ser/Thr protein kinase family. STE20 subfamily.</text>
</comment>
<dbReference type="AlphaFoldDB" id="A0A0R3TVA6"/>
<evidence type="ECO:0000256" key="3">
    <source>
        <dbReference type="ARBA" id="ARBA00022741"/>
    </source>
</evidence>
<dbReference type="STRING" id="102285.A0A0R3TVA6"/>
<dbReference type="SUPFAM" id="SSF56112">
    <property type="entry name" value="Protein kinase-like (PK-like)"/>
    <property type="match status" value="1"/>
</dbReference>
<dbReference type="InterPro" id="IPR051931">
    <property type="entry name" value="PAK3-like"/>
</dbReference>
<keyword evidence="4" id="KW-0067">ATP-binding</keyword>
<name>A0A0R3TVA6_RODNA</name>
<dbReference type="InterPro" id="IPR011009">
    <property type="entry name" value="Kinase-like_dom_sf"/>
</dbReference>